<dbReference type="Gene3D" id="1.25.40.10">
    <property type="entry name" value="Tetratricopeptide repeat domain"/>
    <property type="match status" value="1"/>
</dbReference>
<keyword evidence="8" id="KW-0808">Transferase</keyword>
<gene>
    <name evidence="8" type="ORF">SAMN05421855_101622</name>
</gene>
<dbReference type="EC" id="2.7.13.3" evidence="2"/>
<dbReference type="CDD" id="cd00082">
    <property type="entry name" value="HisKA"/>
    <property type="match status" value="1"/>
</dbReference>
<dbReference type="InterPro" id="IPR003661">
    <property type="entry name" value="HisK_dim/P_dom"/>
</dbReference>
<evidence type="ECO:0000259" key="7">
    <source>
        <dbReference type="PROSITE" id="PS50110"/>
    </source>
</evidence>
<dbReference type="InterPro" id="IPR011990">
    <property type="entry name" value="TPR-like_helical_dom_sf"/>
</dbReference>
<name>A0A1G7CYL0_9FLAO</name>
<keyword evidence="5" id="KW-0812">Transmembrane</keyword>
<protein>
    <recommendedName>
        <fullName evidence="2">histidine kinase</fullName>
        <ecNumber evidence="2">2.7.13.3</ecNumber>
    </recommendedName>
</protein>
<sequence>MCILAQPNFPNPMKKFTTLLLIYFVCFTLSAQKSLSTEELLSSSEEEISEYFSKLADSSNNFYSKGNYKQSLEVNIDFLIKAFASENPYYIHQGYRLLGHNYEAINDTILAKESFEKSKKFAKLSENNQATAQSYMDLAGIFTTNNNPDKAFAYHDKSIELFEKLKDYEGLTKAHYNTILTAMKVDDSKKAYLHILKARRLNNFEKDSVISVGLDYYSGLYYAKKHKYDMAEKYLLKTIKGAEKAKLTVQLERAYDAYSQNLAKQGKNEEAAVAETLFEMYKHLNEENIKSLETEALSAKFQVSEYRKDVEAAELQNQLQAEIVKSKSNLNTILIVVTSCFLVMFIALFFAYRNRKKLVKELKVKNKEYLAAKEHSEMLSKTKSTFFSTVSHELRTPLYGVIGLSTILLEDKTLKKHEEDLKSLKFSADYLLALINDVLQINKIDSKTIEDEQTSFSIRDLFKKITASFEYMRLQNKNRIHIHISETIPKHVRGNSVRLSQILMNLIGNACKFTEDGDIYLIAETGSETEGKTTIKFYIKDTGIGIPKEKQETIFEEFSQANSINYHYQGTGLGLPIVKKLLALSDSEIHLESESGKGSLFSFELTFDIAENIVEKKEVSILDTSRLDGKSILIVEDNRINQTVTKKILENNNALCSIANNGEEAISKVKNNAYDLVLMDINMPLKNGMEATQEIRTFNKTIPIVALTAVEVEEMRFKIFDSGMNDIIVKPYDINKFIQTILKNIVTEKQEVSKTKDINTRLRAV</sequence>
<dbReference type="CDD" id="cd17546">
    <property type="entry name" value="REC_hyHK_CKI1_RcsC-like"/>
    <property type="match status" value="1"/>
</dbReference>
<dbReference type="InterPro" id="IPR011006">
    <property type="entry name" value="CheY-like_superfamily"/>
</dbReference>
<dbReference type="InterPro" id="IPR004358">
    <property type="entry name" value="Sig_transdc_His_kin-like_C"/>
</dbReference>
<dbReference type="FunFam" id="3.30.565.10:FF:000010">
    <property type="entry name" value="Sensor histidine kinase RcsC"/>
    <property type="match status" value="1"/>
</dbReference>
<dbReference type="EMBL" id="FNBA01000001">
    <property type="protein sequence ID" value="SDE43860.1"/>
    <property type="molecule type" value="Genomic_DNA"/>
</dbReference>
<evidence type="ECO:0000256" key="5">
    <source>
        <dbReference type="SAM" id="Phobius"/>
    </source>
</evidence>
<keyword evidence="8" id="KW-0418">Kinase</keyword>
<dbReference type="SUPFAM" id="SSF47384">
    <property type="entry name" value="Homodimeric domain of signal transducing histidine kinase"/>
    <property type="match status" value="1"/>
</dbReference>
<dbReference type="Gene3D" id="1.10.287.130">
    <property type="match status" value="1"/>
</dbReference>
<dbReference type="STRING" id="227084.SAMN05421855_101622"/>
<dbReference type="SUPFAM" id="SSF52172">
    <property type="entry name" value="CheY-like"/>
    <property type="match status" value="1"/>
</dbReference>
<keyword evidence="9" id="KW-1185">Reference proteome</keyword>
<dbReference type="InterPro" id="IPR001789">
    <property type="entry name" value="Sig_transdc_resp-reg_receiver"/>
</dbReference>
<accession>A0A1G7CYL0</accession>
<dbReference type="Proteomes" id="UP000199321">
    <property type="component" value="Unassembled WGS sequence"/>
</dbReference>
<comment type="catalytic activity">
    <reaction evidence="1">
        <text>ATP + protein L-histidine = ADP + protein N-phospho-L-histidine.</text>
        <dbReference type="EC" id="2.7.13.3"/>
    </reaction>
</comment>
<dbReference type="Pfam" id="PF02518">
    <property type="entry name" value="HATPase_c"/>
    <property type="match status" value="1"/>
</dbReference>
<dbReference type="AlphaFoldDB" id="A0A1G7CYL0"/>
<reference evidence="8 9" key="1">
    <citation type="submission" date="2016-10" db="EMBL/GenBank/DDBJ databases">
        <authorList>
            <person name="de Groot N.N."/>
        </authorList>
    </citation>
    <scope>NUCLEOTIDE SEQUENCE [LARGE SCALE GENOMIC DNA]</scope>
    <source>
        <strain evidence="8 9">DSM 16195</strain>
    </source>
</reference>
<dbReference type="InterPro" id="IPR005467">
    <property type="entry name" value="His_kinase_dom"/>
</dbReference>
<dbReference type="GO" id="GO:0000155">
    <property type="term" value="F:phosphorelay sensor kinase activity"/>
    <property type="evidence" value="ECO:0007669"/>
    <property type="project" value="InterPro"/>
</dbReference>
<dbReference type="PROSITE" id="PS50110">
    <property type="entry name" value="RESPONSE_REGULATORY"/>
    <property type="match status" value="1"/>
</dbReference>
<dbReference type="Gene3D" id="3.30.565.10">
    <property type="entry name" value="Histidine kinase-like ATPase, C-terminal domain"/>
    <property type="match status" value="1"/>
</dbReference>
<dbReference type="Gene3D" id="3.40.50.2300">
    <property type="match status" value="1"/>
</dbReference>
<evidence type="ECO:0000256" key="2">
    <source>
        <dbReference type="ARBA" id="ARBA00012438"/>
    </source>
</evidence>
<dbReference type="InterPro" id="IPR003594">
    <property type="entry name" value="HATPase_dom"/>
</dbReference>
<feature type="transmembrane region" description="Helical" evidence="5">
    <location>
        <begin position="333"/>
        <end position="352"/>
    </location>
</feature>
<dbReference type="OrthoDB" id="4457677at2"/>
<dbReference type="InterPro" id="IPR036890">
    <property type="entry name" value="HATPase_C_sf"/>
</dbReference>
<keyword evidence="5" id="KW-1133">Transmembrane helix</keyword>
<dbReference type="PANTHER" id="PTHR45339:SF5">
    <property type="entry name" value="HISTIDINE KINASE"/>
    <property type="match status" value="1"/>
</dbReference>
<evidence type="ECO:0000313" key="9">
    <source>
        <dbReference type="Proteomes" id="UP000199321"/>
    </source>
</evidence>
<feature type="domain" description="Histidine kinase" evidence="6">
    <location>
        <begin position="389"/>
        <end position="609"/>
    </location>
</feature>
<dbReference type="CDD" id="cd16922">
    <property type="entry name" value="HATPase_EvgS-ArcB-TorS-like"/>
    <property type="match status" value="1"/>
</dbReference>
<keyword evidence="5" id="KW-0472">Membrane</keyword>
<feature type="modified residue" description="4-aspartylphosphate" evidence="4">
    <location>
        <position position="680"/>
    </location>
</feature>
<dbReference type="PRINTS" id="PR00344">
    <property type="entry name" value="BCTRLSENSOR"/>
</dbReference>
<dbReference type="SMART" id="SM00388">
    <property type="entry name" value="HisKA"/>
    <property type="match status" value="1"/>
</dbReference>
<keyword evidence="3 4" id="KW-0597">Phosphoprotein</keyword>
<evidence type="ECO:0000256" key="4">
    <source>
        <dbReference type="PROSITE-ProRule" id="PRU00169"/>
    </source>
</evidence>
<proteinExistence type="predicted"/>
<evidence type="ECO:0000313" key="8">
    <source>
        <dbReference type="EMBL" id="SDE43860.1"/>
    </source>
</evidence>
<organism evidence="8 9">
    <name type="scientific">Ulvibacter litoralis</name>
    <dbReference type="NCBI Taxonomy" id="227084"/>
    <lineage>
        <taxon>Bacteria</taxon>
        <taxon>Pseudomonadati</taxon>
        <taxon>Bacteroidota</taxon>
        <taxon>Flavobacteriia</taxon>
        <taxon>Flavobacteriales</taxon>
        <taxon>Flavobacteriaceae</taxon>
        <taxon>Ulvibacter</taxon>
    </lineage>
</organism>
<evidence type="ECO:0000256" key="1">
    <source>
        <dbReference type="ARBA" id="ARBA00000085"/>
    </source>
</evidence>
<dbReference type="PANTHER" id="PTHR45339">
    <property type="entry name" value="HYBRID SIGNAL TRANSDUCTION HISTIDINE KINASE J"/>
    <property type="match status" value="1"/>
</dbReference>
<dbReference type="Pfam" id="PF00512">
    <property type="entry name" value="HisKA"/>
    <property type="match status" value="1"/>
</dbReference>
<dbReference type="SUPFAM" id="SSF48452">
    <property type="entry name" value="TPR-like"/>
    <property type="match status" value="1"/>
</dbReference>
<evidence type="ECO:0000259" key="6">
    <source>
        <dbReference type="PROSITE" id="PS50109"/>
    </source>
</evidence>
<dbReference type="InterPro" id="IPR036097">
    <property type="entry name" value="HisK_dim/P_sf"/>
</dbReference>
<dbReference type="SUPFAM" id="SSF55874">
    <property type="entry name" value="ATPase domain of HSP90 chaperone/DNA topoisomerase II/histidine kinase"/>
    <property type="match status" value="1"/>
</dbReference>
<evidence type="ECO:0000256" key="3">
    <source>
        <dbReference type="ARBA" id="ARBA00022553"/>
    </source>
</evidence>
<dbReference type="PROSITE" id="PS50109">
    <property type="entry name" value="HIS_KIN"/>
    <property type="match status" value="1"/>
</dbReference>
<dbReference type="SMART" id="SM00387">
    <property type="entry name" value="HATPase_c"/>
    <property type="match status" value="1"/>
</dbReference>
<dbReference type="SMART" id="SM00448">
    <property type="entry name" value="REC"/>
    <property type="match status" value="1"/>
</dbReference>
<dbReference type="Pfam" id="PF00072">
    <property type="entry name" value="Response_reg"/>
    <property type="match status" value="1"/>
</dbReference>
<feature type="domain" description="Response regulatory" evidence="7">
    <location>
        <begin position="631"/>
        <end position="745"/>
    </location>
</feature>